<reference evidence="1 2" key="1">
    <citation type="submission" date="2019-08" db="EMBL/GenBank/DDBJ databases">
        <authorList>
            <person name="Seo Y.L."/>
        </authorList>
    </citation>
    <scope>NUCLEOTIDE SEQUENCE [LARGE SCALE GENOMIC DNA]</scope>
    <source>
        <strain evidence="1 2">MaA-C15</strain>
    </source>
</reference>
<dbReference type="AlphaFoldDB" id="A0A5D4H7T1"/>
<evidence type="ECO:0000313" key="2">
    <source>
        <dbReference type="Proteomes" id="UP000323258"/>
    </source>
</evidence>
<dbReference type="EMBL" id="VSZS01000054">
    <property type="protein sequence ID" value="TYR34880.1"/>
    <property type="molecule type" value="Genomic_DNA"/>
</dbReference>
<gene>
    <name evidence="1" type="ORF">FY036_03405</name>
</gene>
<keyword evidence="2" id="KW-1185">Reference proteome</keyword>
<sequence length="152" mass="16887">MDFTVSNPMPALLKKFALSVVWRFDAAERVDGRSSSLGPYEQAIREAIFEDRFIDAPVIFIQPNIVAKGEPMDIAMEPTKARLRGATVWKFDFGSLACVVRISGQAWPAEWEAADAGRSKDVTILVAPPSEITSLPAYRPLLMQMQTFKPRG</sequence>
<proteinExistence type="predicted"/>
<protein>
    <submittedName>
        <fullName evidence="1">Uncharacterized protein</fullName>
    </submittedName>
</protein>
<name>A0A5D4H7T1_9HYPH</name>
<dbReference type="RefSeq" id="WP_148913297.1">
    <property type="nucleotide sequence ID" value="NZ_VSZS01000054.1"/>
</dbReference>
<organism evidence="1 2">
    <name type="scientific">Neoaquamicrobium microcysteis</name>
    <dbReference type="NCBI Taxonomy" id="2682781"/>
    <lineage>
        <taxon>Bacteria</taxon>
        <taxon>Pseudomonadati</taxon>
        <taxon>Pseudomonadota</taxon>
        <taxon>Alphaproteobacteria</taxon>
        <taxon>Hyphomicrobiales</taxon>
        <taxon>Phyllobacteriaceae</taxon>
        <taxon>Neoaquamicrobium</taxon>
    </lineage>
</organism>
<evidence type="ECO:0000313" key="1">
    <source>
        <dbReference type="EMBL" id="TYR34880.1"/>
    </source>
</evidence>
<dbReference type="OrthoDB" id="5518417at2"/>
<accession>A0A5D4H7T1</accession>
<comment type="caution">
    <text evidence="1">The sequence shown here is derived from an EMBL/GenBank/DDBJ whole genome shotgun (WGS) entry which is preliminary data.</text>
</comment>
<reference evidence="1 2" key="2">
    <citation type="submission" date="2019-09" db="EMBL/GenBank/DDBJ databases">
        <title>Mesorhizobium sp. MaA-C15 isolated from Microcystis aeruginosa.</title>
        <authorList>
            <person name="Jeong S.E."/>
            <person name="Jin H.M."/>
            <person name="Jeon C.O."/>
        </authorList>
    </citation>
    <scope>NUCLEOTIDE SEQUENCE [LARGE SCALE GENOMIC DNA]</scope>
    <source>
        <strain evidence="1 2">MaA-C15</strain>
    </source>
</reference>
<dbReference type="Proteomes" id="UP000323258">
    <property type="component" value="Unassembled WGS sequence"/>
</dbReference>